<dbReference type="InParanoid" id="A0A674GWH6"/>
<dbReference type="PANTHER" id="PTHR16125">
    <property type="entry name" value="TRANSMEMBRANE PROTEIN 74"/>
    <property type="match status" value="1"/>
</dbReference>
<feature type="transmembrane region" description="Helical" evidence="2">
    <location>
        <begin position="69"/>
        <end position="89"/>
    </location>
</feature>
<accession>A0A674GWH6</accession>
<dbReference type="InterPro" id="IPR029695">
    <property type="entry name" value="TMEM74-like"/>
</dbReference>
<evidence type="ECO:0000313" key="3">
    <source>
        <dbReference type="Ensembl" id="ENSTGUP00000026766.1"/>
    </source>
</evidence>
<keyword evidence="4" id="KW-1185">Reference proteome</keyword>
<dbReference type="GeneTree" id="ENSGT01050000247191"/>
<protein>
    <recommendedName>
        <fullName evidence="5">Transmembrane protein 74B</fullName>
    </recommendedName>
</protein>
<evidence type="ECO:0000256" key="1">
    <source>
        <dbReference type="SAM" id="MobiDB-lite"/>
    </source>
</evidence>
<keyword evidence="2" id="KW-1133">Transmembrane helix</keyword>
<keyword evidence="2" id="KW-0812">Transmembrane</keyword>
<reference evidence="3 4" key="1">
    <citation type="journal article" date="2010" name="Nature">
        <title>The genome of a songbird.</title>
        <authorList>
            <person name="Warren W.C."/>
            <person name="Clayton D.F."/>
            <person name="Ellegren H."/>
            <person name="Arnold A.P."/>
            <person name="Hillier L.W."/>
            <person name="Kunstner A."/>
            <person name="Searle S."/>
            <person name="White S."/>
            <person name="Vilella A.J."/>
            <person name="Fairley S."/>
            <person name="Heger A."/>
            <person name="Kong L."/>
            <person name="Ponting C.P."/>
            <person name="Jarvis E.D."/>
            <person name="Mello C.V."/>
            <person name="Minx P."/>
            <person name="Lovell P."/>
            <person name="Velho T.A."/>
            <person name="Ferris M."/>
            <person name="Balakrishnan C.N."/>
            <person name="Sinha S."/>
            <person name="Blatti C."/>
            <person name="London S.E."/>
            <person name="Li Y."/>
            <person name="Lin Y.C."/>
            <person name="George J."/>
            <person name="Sweedler J."/>
            <person name="Southey B."/>
            <person name="Gunaratne P."/>
            <person name="Watson M."/>
            <person name="Nam K."/>
            <person name="Backstrom N."/>
            <person name="Smeds L."/>
            <person name="Nabholz B."/>
            <person name="Itoh Y."/>
            <person name="Whitney O."/>
            <person name="Pfenning A.R."/>
            <person name="Howard J."/>
            <person name="Volker M."/>
            <person name="Skinner B.M."/>
            <person name="Griffin D.K."/>
            <person name="Ye L."/>
            <person name="McLaren W.M."/>
            <person name="Flicek P."/>
            <person name="Quesada V."/>
            <person name="Velasco G."/>
            <person name="Lopez-Otin C."/>
            <person name="Puente X.S."/>
            <person name="Olender T."/>
            <person name="Lancet D."/>
            <person name="Smit A.F."/>
            <person name="Hubley R."/>
            <person name="Konkel M.K."/>
            <person name="Walker J.A."/>
            <person name="Batzer M.A."/>
            <person name="Gu W."/>
            <person name="Pollock D.D."/>
            <person name="Chen L."/>
            <person name="Cheng Z."/>
            <person name="Eichler E.E."/>
            <person name="Stapley J."/>
            <person name="Slate J."/>
            <person name="Ekblom R."/>
            <person name="Birkhead T."/>
            <person name="Burke T."/>
            <person name="Burt D."/>
            <person name="Scharff C."/>
            <person name="Adam I."/>
            <person name="Richard H."/>
            <person name="Sultan M."/>
            <person name="Soldatov A."/>
            <person name="Lehrach H."/>
            <person name="Edwards S.V."/>
            <person name="Yang S.P."/>
            <person name="Li X."/>
            <person name="Graves T."/>
            <person name="Fulton L."/>
            <person name="Nelson J."/>
            <person name="Chinwalla A."/>
            <person name="Hou S."/>
            <person name="Mardis E.R."/>
            <person name="Wilson R.K."/>
        </authorList>
    </citation>
    <scope>NUCLEOTIDE SEQUENCE [LARGE SCALE GENOMIC DNA]</scope>
</reference>
<feature type="transmembrane region" description="Helical" evidence="2">
    <location>
        <begin position="123"/>
        <end position="146"/>
    </location>
</feature>
<dbReference type="Ensembl" id="ENSTGUT00000036987.1">
    <property type="protein sequence ID" value="ENSTGUP00000026766.1"/>
    <property type="gene ID" value="ENSTGUG00000023959.1"/>
</dbReference>
<reference evidence="3" key="2">
    <citation type="submission" date="2025-08" db="UniProtKB">
        <authorList>
            <consortium name="Ensembl"/>
        </authorList>
    </citation>
    <scope>IDENTIFICATION</scope>
</reference>
<feature type="compositionally biased region" description="Gly residues" evidence="1">
    <location>
        <begin position="1"/>
        <end position="21"/>
    </location>
</feature>
<keyword evidence="2" id="KW-0472">Membrane</keyword>
<sequence length="195" mass="19002">RRGGPGGEAGQLGAGIGGEGRPSGEAGAEPGARSGATARSAEPGRGGGGGCGGRCGRGRGGPVPAGPGLALALGCALGGAALVVLAGAVPRAARPDPAVPARQMERLEARAARLRARLDRCTVAGLALLALGGLLLAALLLAAAAARRRARAARRTGGTYGSVRLRLRRLSAEGTRALLESQLSPPPQPPEGPGS</sequence>
<dbReference type="PANTHER" id="PTHR16125:SF1">
    <property type="entry name" value="TRANSMEMBRANE PROTEIN 74B-LIKE"/>
    <property type="match status" value="1"/>
</dbReference>
<reference evidence="3" key="3">
    <citation type="submission" date="2025-09" db="UniProtKB">
        <authorList>
            <consortium name="Ensembl"/>
        </authorList>
    </citation>
    <scope>IDENTIFICATION</scope>
</reference>
<evidence type="ECO:0000313" key="4">
    <source>
        <dbReference type="Proteomes" id="UP000007754"/>
    </source>
</evidence>
<dbReference type="AlphaFoldDB" id="A0A674GWH6"/>
<organism evidence="3 4">
    <name type="scientific">Taeniopygia guttata</name>
    <name type="common">Zebra finch</name>
    <name type="synonym">Poephila guttata</name>
    <dbReference type="NCBI Taxonomy" id="59729"/>
    <lineage>
        <taxon>Eukaryota</taxon>
        <taxon>Metazoa</taxon>
        <taxon>Chordata</taxon>
        <taxon>Craniata</taxon>
        <taxon>Vertebrata</taxon>
        <taxon>Euteleostomi</taxon>
        <taxon>Archelosauria</taxon>
        <taxon>Archosauria</taxon>
        <taxon>Dinosauria</taxon>
        <taxon>Saurischia</taxon>
        <taxon>Theropoda</taxon>
        <taxon>Coelurosauria</taxon>
        <taxon>Aves</taxon>
        <taxon>Neognathae</taxon>
        <taxon>Neoaves</taxon>
        <taxon>Telluraves</taxon>
        <taxon>Australaves</taxon>
        <taxon>Passeriformes</taxon>
        <taxon>Passeroidea</taxon>
        <taxon>Estrildidae</taxon>
        <taxon>Estrildinae</taxon>
        <taxon>Taeniopygia</taxon>
    </lineage>
</organism>
<dbReference type="Proteomes" id="UP000007754">
    <property type="component" value="Chromosome 20"/>
</dbReference>
<feature type="region of interest" description="Disordered" evidence="1">
    <location>
        <begin position="1"/>
        <end position="51"/>
    </location>
</feature>
<name>A0A674GWH6_TAEGU</name>
<proteinExistence type="predicted"/>
<evidence type="ECO:0008006" key="5">
    <source>
        <dbReference type="Google" id="ProtNLM"/>
    </source>
</evidence>
<evidence type="ECO:0000256" key="2">
    <source>
        <dbReference type="SAM" id="Phobius"/>
    </source>
</evidence>